<evidence type="ECO:0000313" key="3">
    <source>
        <dbReference type="Proteomes" id="UP000288859"/>
    </source>
</evidence>
<accession>A0A438NE57</accession>
<dbReference type="AlphaFoldDB" id="A0A438NE57"/>
<comment type="caution">
    <text evidence="2">The sequence shown here is derived from an EMBL/GenBank/DDBJ whole genome shotgun (WGS) entry which is preliminary data.</text>
</comment>
<sequence length="106" mass="12096">MPRLPYSKHYAEFDNAFKKVDENTGAGHKSTPSSSTSSTRTTSATSLEPTTAVAEWCHQMHLMQHRKYDWCEGCHPKVQLAPLKVPSQKVVQRQIRSRQEPTHAYQ</sequence>
<feature type="compositionally biased region" description="Basic and acidic residues" evidence="1">
    <location>
        <begin position="97"/>
        <end position="106"/>
    </location>
</feature>
<gene>
    <name evidence="2" type="ORF">B0A52_02891</name>
</gene>
<dbReference type="Proteomes" id="UP000288859">
    <property type="component" value="Unassembled WGS sequence"/>
</dbReference>
<dbReference type="OrthoDB" id="4148366at2759"/>
<evidence type="ECO:0000256" key="1">
    <source>
        <dbReference type="SAM" id="MobiDB-lite"/>
    </source>
</evidence>
<proteinExistence type="predicted"/>
<evidence type="ECO:0000313" key="2">
    <source>
        <dbReference type="EMBL" id="RVX74001.1"/>
    </source>
</evidence>
<organism evidence="2 3">
    <name type="scientific">Exophiala mesophila</name>
    <name type="common">Black yeast-like fungus</name>
    <dbReference type="NCBI Taxonomy" id="212818"/>
    <lineage>
        <taxon>Eukaryota</taxon>
        <taxon>Fungi</taxon>
        <taxon>Dikarya</taxon>
        <taxon>Ascomycota</taxon>
        <taxon>Pezizomycotina</taxon>
        <taxon>Eurotiomycetes</taxon>
        <taxon>Chaetothyriomycetidae</taxon>
        <taxon>Chaetothyriales</taxon>
        <taxon>Herpotrichiellaceae</taxon>
        <taxon>Exophiala</taxon>
    </lineage>
</organism>
<protein>
    <submittedName>
        <fullName evidence="2">Uncharacterized protein</fullName>
    </submittedName>
</protein>
<name>A0A438NE57_EXOME</name>
<dbReference type="VEuPathDB" id="FungiDB:PV10_02359"/>
<feature type="region of interest" description="Disordered" evidence="1">
    <location>
        <begin position="86"/>
        <end position="106"/>
    </location>
</feature>
<feature type="compositionally biased region" description="Low complexity" evidence="1">
    <location>
        <begin position="30"/>
        <end position="46"/>
    </location>
</feature>
<feature type="region of interest" description="Disordered" evidence="1">
    <location>
        <begin position="21"/>
        <end position="48"/>
    </location>
</feature>
<reference evidence="2 3" key="1">
    <citation type="submission" date="2017-03" db="EMBL/GenBank/DDBJ databases">
        <title>Genomes of endolithic fungi from Antarctica.</title>
        <authorList>
            <person name="Coleine C."/>
            <person name="Masonjones S."/>
            <person name="Stajich J.E."/>
        </authorList>
    </citation>
    <scope>NUCLEOTIDE SEQUENCE [LARGE SCALE GENOMIC DNA]</scope>
    <source>
        <strain evidence="2 3">CCFEE 6314</strain>
    </source>
</reference>
<dbReference type="EMBL" id="NAJM01000006">
    <property type="protein sequence ID" value="RVX74001.1"/>
    <property type="molecule type" value="Genomic_DNA"/>
</dbReference>